<evidence type="ECO:0000259" key="12">
    <source>
        <dbReference type="PROSITE" id="PS51085"/>
    </source>
</evidence>
<keyword evidence="9" id="KW-0830">Ubiquinone</keyword>
<keyword evidence="8" id="KW-0411">Iron-sulfur</keyword>
<dbReference type="InterPro" id="IPR006058">
    <property type="entry name" value="2Fe2S_fd_BS"/>
</dbReference>
<dbReference type="SUPFAM" id="SSF52343">
    <property type="entry name" value="Ferredoxin reductase-like, C-terminal NADP-linked domain"/>
    <property type="match status" value="1"/>
</dbReference>
<evidence type="ECO:0000256" key="2">
    <source>
        <dbReference type="ARBA" id="ARBA00022630"/>
    </source>
</evidence>
<dbReference type="Pfam" id="PF00175">
    <property type="entry name" value="NAD_binding_1"/>
    <property type="match status" value="1"/>
</dbReference>
<dbReference type="PRINTS" id="PR00410">
    <property type="entry name" value="PHEHYDRXLASE"/>
</dbReference>
<dbReference type="InterPro" id="IPR017927">
    <property type="entry name" value="FAD-bd_FR_type"/>
</dbReference>
<dbReference type="InterPro" id="IPR001433">
    <property type="entry name" value="OxRdtase_FAD/NAD-bd"/>
</dbReference>
<dbReference type="InterPro" id="IPR039261">
    <property type="entry name" value="FNR_nucleotide-bd"/>
</dbReference>
<dbReference type="SUPFAM" id="SSF63380">
    <property type="entry name" value="Riboflavin synthase domain-like"/>
    <property type="match status" value="1"/>
</dbReference>
<dbReference type="CDD" id="cd00207">
    <property type="entry name" value="fer2"/>
    <property type="match status" value="1"/>
</dbReference>
<dbReference type="Gene3D" id="3.10.20.30">
    <property type="match status" value="1"/>
</dbReference>
<evidence type="ECO:0000256" key="6">
    <source>
        <dbReference type="ARBA" id="ARBA00023002"/>
    </source>
</evidence>
<evidence type="ECO:0000256" key="7">
    <source>
        <dbReference type="ARBA" id="ARBA00023004"/>
    </source>
</evidence>
<accession>A0A166ZQT7</accession>
<organism evidence="14 15">
    <name type="scientific">Pseudoalteromonas luteoviolacea H33</name>
    <dbReference type="NCBI Taxonomy" id="1365251"/>
    <lineage>
        <taxon>Bacteria</taxon>
        <taxon>Pseudomonadati</taxon>
        <taxon>Pseudomonadota</taxon>
        <taxon>Gammaproteobacteria</taxon>
        <taxon>Alteromonadales</taxon>
        <taxon>Pseudoalteromonadaceae</taxon>
        <taxon>Pseudoalteromonas</taxon>
    </lineage>
</organism>
<dbReference type="GO" id="GO:0046872">
    <property type="term" value="F:metal ion binding"/>
    <property type="evidence" value="ECO:0007669"/>
    <property type="project" value="UniProtKB-KW"/>
</dbReference>
<keyword evidence="4" id="KW-0479">Metal-binding</keyword>
<evidence type="ECO:0000256" key="5">
    <source>
        <dbReference type="ARBA" id="ARBA00022827"/>
    </source>
</evidence>
<name>A0A166ZQT7_9GAMM</name>
<dbReference type="GO" id="GO:0016491">
    <property type="term" value="F:oxidoreductase activity"/>
    <property type="evidence" value="ECO:0007669"/>
    <property type="project" value="UniProtKB-KW"/>
</dbReference>
<dbReference type="SUPFAM" id="SSF54292">
    <property type="entry name" value="2Fe-2S ferredoxin-like"/>
    <property type="match status" value="1"/>
</dbReference>
<comment type="similarity">
    <text evidence="11">In the N-terminal section; belongs to the FAD-binding oxidoreductase type 6 family.</text>
</comment>
<evidence type="ECO:0000256" key="3">
    <source>
        <dbReference type="ARBA" id="ARBA00022714"/>
    </source>
</evidence>
<gene>
    <name evidence="14" type="ORF">N476_06080</name>
</gene>
<evidence type="ECO:0008006" key="16">
    <source>
        <dbReference type="Google" id="ProtNLM"/>
    </source>
</evidence>
<dbReference type="PROSITE" id="PS51384">
    <property type="entry name" value="FAD_FR"/>
    <property type="match status" value="1"/>
</dbReference>
<evidence type="ECO:0000256" key="11">
    <source>
        <dbReference type="ARBA" id="ARBA00061434"/>
    </source>
</evidence>
<evidence type="ECO:0000256" key="1">
    <source>
        <dbReference type="ARBA" id="ARBA00001974"/>
    </source>
</evidence>
<dbReference type="PANTHER" id="PTHR47354:SF6">
    <property type="entry name" value="NADH OXIDOREDUCTASE HCR"/>
    <property type="match status" value="1"/>
</dbReference>
<evidence type="ECO:0000313" key="15">
    <source>
        <dbReference type="Proteomes" id="UP000076503"/>
    </source>
</evidence>
<dbReference type="PATRIC" id="fig|1365251.3.peg.5345"/>
<dbReference type="InterPro" id="IPR012675">
    <property type="entry name" value="Beta-grasp_dom_sf"/>
</dbReference>
<dbReference type="RefSeq" id="WP_063364398.1">
    <property type="nucleotide sequence ID" value="NZ_AUXZ01000141.1"/>
</dbReference>
<evidence type="ECO:0000256" key="10">
    <source>
        <dbReference type="ARBA" id="ARBA00034078"/>
    </source>
</evidence>
<comment type="caution">
    <text evidence="14">The sequence shown here is derived from an EMBL/GenBank/DDBJ whole genome shotgun (WGS) entry which is preliminary data.</text>
</comment>
<dbReference type="InterPro" id="IPR050415">
    <property type="entry name" value="MRET"/>
</dbReference>
<evidence type="ECO:0000256" key="8">
    <source>
        <dbReference type="ARBA" id="ARBA00023014"/>
    </source>
</evidence>
<feature type="domain" description="2Fe-2S ferredoxin-type" evidence="12">
    <location>
        <begin position="258"/>
        <end position="342"/>
    </location>
</feature>
<keyword evidence="2" id="KW-0285">Flavoprotein</keyword>
<dbReference type="InterPro" id="IPR001041">
    <property type="entry name" value="2Fe-2S_ferredoxin-type"/>
</dbReference>
<dbReference type="AlphaFoldDB" id="A0A166ZQT7"/>
<dbReference type="PROSITE" id="PS51085">
    <property type="entry name" value="2FE2S_FER_2"/>
    <property type="match status" value="1"/>
</dbReference>
<dbReference type="PANTHER" id="PTHR47354">
    <property type="entry name" value="NADH OXIDOREDUCTASE HCR"/>
    <property type="match status" value="1"/>
</dbReference>
<protein>
    <recommendedName>
        <fullName evidence="16">NQR complex subunit F</fullName>
    </recommendedName>
</protein>
<keyword evidence="7" id="KW-0408">Iron</keyword>
<dbReference type="Proteomes" id="UP000076503">
    <property type="component" value="Unassembled WGS sequence"/>
</dbReference>
<dbReference type="Gene3D" id="2.40.30.10">
    <property type="entry name" value="Translation factors"/>
    <property type="match status" value="1"/>
</dbReference>
<dbReference type="InterPro" id="IPR017938">
    <property type="entry name" value="Riboflavin_synthase-like_b-brl"/>
</dbReference>
<dbReference type="OrthoDB" id="581532at2"/>
<sequence>MSSMNKAPSIECQISRIAIETQSCISIYLRRVDGLPFLQFSAGQYVALNLVVQGQSLRRCYTISSSSQDSSVIRLTIERVNQGLVSNWLCDHAAIGLRLDVGEPTGQFVLPSESKKKLLWMAAGSGVTPFIAMLHELVDTQLSCDVVMLISVKQRQDLIGSNELEALIKHLPNVKLVTTFTSEADVSSEQFGRWTAERIADICSDLDGRLAYLCGGAAFTTDMQQALISLGMAPENVMVESFFAVNTHNTIEAELTSMHVQLMPHGVQWKTDGTQTLLALSESQGVEIPSVCRSGLCGACSVTVKGPCHSEGREALDDASFDAGVRLACMTFPRGDCVVELN</sequence>
<dbReference type="PROSITE" id="PS00197">
    <property type="entry name" value="2FE2S_FER_1"/>
    <property type="match status" value="1"/>
</dbReference>
<dbReference type="Pfam" id="PF00970">
    <property type="entry name" value="FAD_binding_6"/>
    <property type="match status" value="1"/>
</dbReference>
<dbReference type="InterPro" id="IPR008333">
    <property type="entry name" value="Cbr1-like_FAD-bd_dom"/>
</dbReference>
<evidence type="ECO:0000256" key="9">
    <source>
        <dbReference type="ARBA" id="ARBA00023075"/>
    </source>
</evidence>
<dbReference type="GO" id="GO:0051537">
    <property type="term" value="F:2 iron, 2 sulfur cluster binding"/>
    <property type="evidence" value="ECO:0007669"/>
    <property type="project" value="UniProtKB-KW"/>
</dbReference>
<evidence type="ECO:0000313" key="14">
    <source>
        <dbReference type="EMBL" id="KZN44565.1"/>
    </source>
</evidence>
<feature type="domain" description="FAD-binding FR-type" evidence="13">
    <location>
        <begin position="7"/>
        <end position="111"/>
    </location>
</feature>
<keyword evidence="6" id="KW-0560">Oxidoreductase</keyword>
<dbReference type="InterPro" id="IPR036010">
    <property type="entry name" value="2Fe-2S_ferredoxin-like_sf"/>
</dbReference>
<dbReference type="Pfam" id="PF00111">
    <property type="entry name" value="Fer2"/>
    <property type="match status" value="1"/>
</dbReference>
<dbReference type="EMBL" id="AUXZ01000141">
    <property type="protein sequence ID" value="KZN44565.1"/>
    <property type="molecule type" value="Genomic_DNA"/>
</dbReference>
<proteinExistence type="inferred from homology"/>
<evidence type="ECO:0000256" key="4">
    <source>
        <dbReference type="ARBA" id="ARBA00022723"/>
    </source>
</evidence>
<dbReference type="Gene3D" id="3.40.50.80">
    <property type="entry name" value="Nucleotide-binding domain of ferredoxin-NADP reductase (FNR) module"/>
    <property type="match status" value="1"/>
</dbReference>
<evidence type="ECO:0000259" key="13">
    <source>
        <dbReference type="PROSITE" id="PS51384"/>
    </source>
</evidence>
<keyword evidence="3" id="KW-0001">2Fe-2S</keyword>
<reference evidence="14 15" key="1">
    <citation type="submission" date="2013-07" db="EMBL/GenBank/DDBJ databases">
        <title>Comparative Genomic and Metabolomic Analysis of Twelve Strains of Pseudoalteromonas luteoviolacea.</title>
        <authorList>
            <person name="Vynne N.G."/>
            <person name="Mansson M."/>
            <person name="Gram L."/>
        </authorList>
    </citation>
    <scope>NUCLEOTIDE SEQUENCE [LARGE SCALE GENOMIC DNA]</scope>
    <source>
        <strain evidence="14 15">H33</strain>
    </source>
</reference>
<comment type="cofactor">
    <cofactor evidence="10">
        <name>[2Fe-2S] cluster</name>
        <dbReference type="ChEBI" id="CHEBI:190135"/>
    </cofactor>
</comment>
<comment type="cofactor">
    <cofactor evidence="1">
        <name>FAD</name>
        <dbReference type="ChEBI" id="CHEBI:57692"/>
    </cofactor>
</comment>
<keyword evidence="5" id="KW-0274">FAD</keyword>